<dbReference type="EMBL" id="CAQI01000051">
    <property type="protein sequence ID" value="CCQ47526.1"/>
    <property type="molecule type" value="Genomic_DNA"/>
</dbReference>
<keyword evidence="3" id="KW-1185">Reference proteome</keyword>
<proteinExistence type="predicted"/>
<reference evidence="3" key="1">
    <citation type="journal article" date="2014" name="Genome Announc.">
        <title>Genome Sequence of Arthrobacter siccitolerans 4J27, a Xeroprotectant-Producing Desiccation-Tolerant Microorganism.</title>
        <authorList>
            <person name="Manzanera M."/>
            <person name="Santa-Cruz-Calvo L."/>
            <person name="Vilchez J.I."/>
            <person name="Garcia-Fontana C."/>
            <person name="Silva-Castro G.A."/>
            <person name="Calvo C."/>
            <person name="Gonzalez-Lopez J."/>
        </authorList>
    </citation>
    <scope>NUCLEOTIDE SEQUENCE [LARGE SCALE GENOMIC DNA]</scope>
    <source>
        <strain evidence="3">4J27</strain>
    </source>
</reference>
<feature type="transmembrane region" description="Helical" evidence="1">
    <location>
        <begin position="12"/>
        <end position="35"/>
    </location>
</feature>
<feature type="transmembrane region" description="Helical" evidence="1">
    <location>
        <begin position="86"/>
        <end position="107"/>
    </location>
</feature>
<keyword evidence="1" id="KW-0472">Membrane</keyword>
<evidence type="ECO:0000256" key="1">
    <source>
        <dbReference type="SAM" id="Phobius"/>
    </source>
</evidence>
<keyword evidence="1" id="KW-1133">Transmembrane helix</keyword>
<feature type="transmembrane region" description="Helical" evidence="1">
    <location>
        <begin position="134"/>
        <end position="154"/>
    </location>
</feature>
<evidence type="ECO:0000313" key="3">
    <source>
        <dbReference type="Proteomes" id="UP000035722"/>
    </source>
</evidence>
<dbReference type="AlphaFoldDB" id="A0A024H722"/>
<protein>
    <submittedName>
        <fullName evidence="2">Membrane protein</fullName>
    </submittedName>
</protein>
<feature type="transmembrane region" description="Helical" evidence="1">
    <location>
        <begin position="55"/>
        <end position="74"/>
    </location>
</feature>
<dbReference type="Proteomes" id="UP000035722">
    <property type="component" value="Unassembled WGS sequence"/>
</dbReference>
<name>A0A024H722_9MICC</name>
<keyword evidence="1" id="KW-0812">Transmembrane</keyword>
<gene>
    <name evidence="2" type="ORF">ARTSIC4J27_3515</name>
</gene>
<evidence type="ECO:0000313" key="2">
    <source>
        <dbReference type="EMBL" id="CCQ47526.1"/>
    </source>
</evidence>
<sequence length="182" mass="19240">MKVMPPAVRKAALTLHIISSVGWLGAVAAFLVLAVTGLTSADAQLVRAVYVGMNLVGWAIILPLSLASLLSGIIQGLGTVWGVFRHYWVLIKLIITAVATLLLLVHLQPVTAMANMALAADLGPSDMNGMRVQLVFDAGAAILALLVTSVLSVYKPRGLTRHGQKVLDRQQSQIRSVKGADA</sequence>
<organism evidence="2 3">
    <name type="scientific">Pseudarthrobacter siccitolerans</name>
    <dbReference type="NCBI Taxonomy" id="861266"/>
    <lineage>
        <taxon>Bacteria</taxon>
        <taxon>Bacillati</taxon>
        <taxon>Actinomycetota</taxon>
        <taxon>Actinomycetes</taxon>
        <taxon>Micrococcales</taxon>
        <taxon>Micrococcaceae</taxon>
        <taxon>Pseudarthrobacter</taxon>
    </lineage>
</organism>
<dbReference type="RefSeq" id="WP_200900849.1">
    <property type="nucleotide sequence ID" value="NZ_CAQI01000051.1"/>
</dbReference>
<comment type="caution">
    <text evidence="2">The sequence shown here is derived from an EMBL/GenBank/DDBJ whole genome shotgun (WGS) entry which is preliminary data.</text>
</comment>
<accession>A0A024H722</accession>
<dbReference type="STRING" id="861266.ARTSIC4J27_3515"/>